<accession>A0A3Q3E4W0</accession>
<dbReference type="AlphaFoldDB" id="A0A3Q3E4W0"/>
<dbReference type="Ensembl" id="ENSHCOT00000027366.1">
    <property type="protein sequence ID" value="ENSHCOP00000026126.1"/>
    <property type="gene ID" value="ENSHCOG00000016784.1"/>
</dbReference>
<evidence type="ECO:0000313" key="1">
    <source>
        <dbReference type="Ensembl" id="ENSHCOP00000026126.1"/>
    </source>
</evidence>
<dbReference type="OMA" id="FRASPIC"/>
<dbReference type="GeneTree" id="ENSGT00960000186941"/>
<evidence type="ECO:0000313" key="2">
    <source>
        <dbReference type="Proteomes" id="UP000264820"/>
    </source>
</evidence>
<dbReference type="Proteomes" id="UP000264820">
    <property type="component" value="Unplaced"/>
</dbReference>
<proteinExistence type="predicted"/>
<name>A0A3Q3E4W0_HIPCM</name>
<reference evidence="1" key="1">
    <citation type="submission" date="2025-08" db="UniProtKB">
        <authorList>
            <consortium name="Ensembl"/>
        </authorList>
    </citation>
    <scope>IDENTIFICATION</scope>
</reference>
<reference evidence="1" key="2">
    <citation type="submission" date="2025-09" db="UniProtKB">
        <authorList>
            <consortium name="Ensembl"/>
        </authorList>
    </citation>
    <scope>IDENTIFICATION</scope>
</reference>
<keyword evidence="2" id="KW-1185">Reference proteome</keyword>
<protein>
    <submittedName>
        <fullName evidence="1">Uncharacterized protein</fullName>
    </submittedName>
</protein>
<sequence length="96" mass="10519">MLSLAFSRKLTSVCSVSTDARIWAKLIVHSLSDGPAAPWSGGPADLVVASPICRTRLVTLAMAWKSSFSSGSPWNRPHSVLENWMNSRCRDNVDIF</sequence>
<organism evidence="1 2">
    <name type="scientific">Hippocampus comes</name>
    <name type="common">Tiger tail seahorse</name>
    <dbReference type="NCBI Taxonomy" id="109280"/>
    <lineage>
        <taxon>Eukaryota</taxon>
        <taxon>Metazoa</taxon>
        <taxon>Chordata</taxon>
        <taxon>Craniata</taxon>
        <taxon>Vertebrata</taxon>
        <taxon>Euteleostomi</taxon>
        <taxon>Actinopterygii</taxon>
        <taxon>Neopterygii</taxon>
        <taxon>Teleostei</taxon>
        <taxon>Neoteleostei</taxon>
        <taxon>Acanthomorphata</taxon>
        <taxon>Syngnathiaria</taxon>
        <taxon>Syngnathiformes</taxon>
        <taxon>Syngnathoidei</taxon>
        <taxon>Syngnathidae</taxon>
        <taxon>Hippocampus</taxon>
    </lineage>
</organism>